<dbReference type="GO" id="GO:0061630">
    <property type="term" value="F:ubiquitin protein ligase activity"/>
    <property type="evidence" value="ECO:0007669"/>
    <property type="project" value="TreeGrafter"/>
</dbReference>
<evidence type="ECO:0000259" key="4">
    <source>
        <dbReference type="PROSITE" id="PS51015"/>
    </source>
</evidence>
<dbReference type="PROSITE" id="PS51015">
    <property type="entry name" value="YDG"/>
    <property type="match status" value="1"/>
</dbReference>
<dbReference type="Gene3D" id="2.30.280.10">
    <property type="entry name" value="SRA-YDG"/>
    <property type="match status" value="1"/>
</dbReference>
<feature type="region of interest" description="Disordered" evidence="3">
    <location>
        <begin position="40"/>
        <end position="108"/>
    </location>
</feature>
<dbReference type="SMART" id="SM00466">
    <property type="entry name" value="SRA"/>
    <property type="match status" value="1"/>
</dbReference>
<name>A0A6A5YZB1_9PLEO</name>
<evidence type="ECO:0000256" key="2">
    <source>
        <dbReference type="PROSITE-ProRule" id="PRU00358"/>
    </source>
</evidence>
<evidence type="ECO:0000313" key="6">
    <source>
        <dbReference type="Proteomes" id="UP000799770"/>
    </source>
</evidence>
<reference evidence="5" key="1">
    <citation type="journal article" date="2020" name="Stud. Mycol.">
        <title>101 Dothideomycetes genomes: a test case for predicting lifestyles and emergence of pathogens.</title>
        <authorList>
            <person name="Haridas S."/>
            <person name="Albert R."/>
            <person name="Binder M."/>
            <person name="Bloem J."/>
            <person name="Labutti K."/>
            <person name="Salamov A."/>
            <person name="Andreopoulos B."/>
            <person name="Baker S."/>
            <person name="Barry K."/>
            <person name="Bills G."/>
            <person name="Bluhm B."/>
            <person name="Cannon C."/>
            <person name="Castanera R."/>
            <person name="Culley D."/>
            <person name="Daum C."/>
            <person name="Ezra D."/>
            <person name="Gonzalez J."/>
            <person name="Henrissat B."/>
            <person name="Kuo A."/>
            <person name="Liang C."/>
            <person name="Lipzen A."/>
            <person name="Lutzoni F."/>
            <person name="Magnuson J."/>
            <person name="Mondo S."/>
            <person name="Nolan M."/>
            <person name="Ohm R."/>
            <person name="Pangilinan J."/>
            <person name="Park H.-J."/>
            <person name="Ramirez L."/>
            <person name="Alfaro M."/>
            <person name="Sun H."/>
            <person name="Tritt A."/>
            <person name="Yoshinaga Y."/>
            <person name="Zwiers L.-H."/>
            <person name="Turgeon B."/>
            <person name="Goodwin S."/>
            <person name="Spatafora J."/>
            <person name="Crous P."/>
            <person name="Grigoriev I."/>
        </authorList>
    </citation>
    <scope>NUCLEOTIDE SEQUENCE</scope>
    <source>
        <strain evidence="5">CBS 627.86</strain>
    </source>
</reference>
<evidence type="ECO:0000313" key="5">
    <source>
        <dbReference type="EMBL" id="KAF2112154.1"/>
    </source>
</evidence>
<dbReference type="InterPro" id="IPR036987">
    <property type="entry name" value="SRA-YDG_sf"/>
</dbReference>
<protein>
    <submittedName>
        <fullName evidence="5">PUA-like domain-containing protein</fullName>
    </submittedName>
</protein>
<dbReference type="InterPro" id="IPR015947">
    <property type="entry name" value="PUA-like_sf"/>
</dbReference>
<dbReference type="Pfam" id="PF02182">
    <property type="entry name" value="SAD_SRA"/>
    <property type="match status" value="1"/>
</dbReference>
<evidence type="ECO:0000256" key="1">
    <source>
        <dbReference type="ARBA" id="ARBA00023242"/>
    </source>
</evidence>
<dbReference type="AlphaFoldDB" id="A0A6A5YZB1"/>
<dbReference type="InterPro" id="IPR003105">
    <property type="entry name" value="SRA_YDG"/>
</dbReference>
<dbReference type="GO" id="GO:0005634">
    <property type="term" value="C:nucleus"/>
    <property type="evidence" value="ECO:0007669"/>
    <property type="project" value="UniProtKB-SubCell"/>
</dbReference>
<feature type="domain" description="YDG" evidence="4">
    <location>
        <begin position="266"/>
        <end position="401"/>
    </location>
</feature>
<dbReference type="InterPro" id="IPR045134">
    <property type="entry name" value="UHRF1/2-like"/>
</dbReference>
<dbReference type="Proteomes" id="UP000799770">
    <property type="component" value="Unassembled WGS sequence"/>
</dbReference>
<organism evidence="5 6">
    <name type="scientific">Lophiotrema nucula</name>
    <dbReference type="NCBI Taxonomy" id="690887"/>
    <lineage>
        <taxon>Eukaryota</taxon>
        <taxon>Fungi</taxon>
        <taxon>Dikarya</taxon>
        <taxon>Ascomycota</taxon>
        <taxon>Pezizomycotina</taxon>
        <taxon>Dothideomycetes</taxon>
        <taxon>Pleosporomycetidae</taxon>
        <taxon>Pleosporales</taxon>
        <taxon>Lophiotremataceae</taxon>
        <taxon>Lophiotrema</taxon>
    </lineage>
</organism>
<proteinExistence type="predicted"/>
<feature type="compositionally biased region" description="Basic and acidic residues" evidence="3">
    <location>
        <begin position="40"/>
        <end position="57"/>
    </location>
</feature>
<dbReference type="SUPFAM" id="SSF88697">
    <property type="entry name" value="PUA domain-like"/>
    <property type="match status" value="1"/>
</dbReference>
<comment type="subcellular location">
    <subcellularLocation>
        <location evidence="2">Nucleus</location>
    </subcellularLocation>
</comment>
<dbReference type="EMBL" id="ML977332">
    <property type="protein sequence ID" value="KAF2112154.1"/>
    <property type="molecule type" value="Genomic_DNA"/>
</dbReference>
<dbReference type="PANTHER" id="PTHR14140:SF27">
    <property type="entry name" value="OS04G0289800 PROTEIN"/>
    <property type="match status" value="1"/>
</dbReference>
<gene>
    <name evidence="5" type="ORF">BDV96DRAFT_649514</name>
</gene>
<keyword evidence="6" id="KW-1185">Reference proteome</keyword>
<dbReference type="OrthoDB" id="2270193at2759"/>
<keyword evidence="1 2" id="KW-0539">Nucleus</keyword>
<dbReference type="GO" id="GO:0016567">
    <property type="term" value="P:protein ubiquitination"/>
    <property type="evidence" value="ECO:0007669"/>
    <property type="project" value="TreeGrafter"/>
</dbReference>
<sequence length="437" mass="50128">MSGRKSSFVPSEDLKQRLKEAELKFGHTPAKQAARFAEIMQERKRERERREKKEQIRLDNASGHQEQVDDDGIDLVDLNAVHEEPPEPPQPSHTVVPSPLSAGNGGMDYTPPKWYTEIRSDSFAMKNMMKTKNKNDPSRQAVVALTALKECLCLCEQERNKIMLAIQHENLRNHVHKAEFLRVNKFVLKKVFILCNGLARVFAPKQGIDFPWDLKADALQLYLRWRDQNFEFDLLRGIKPAEGRGEHRNADRIDPKWPHRVSSKYYGQGELVLGQWWPTQLCMVRDGAHGVSQGGICGEKKMGAYSVVLSSGGYEDEDHGDWIWYTGTPGKDCTPTDVTTRLIESCDTIKKPVRVIRSSNLPNKHKQHRPERGFRYDGLYNVVAKQLVDQQTAMYKFKLVRCSGQYPIRSGDNAARRPTPQELDNYQKLRELGKLFE</sequence>
<dbReference type="GO" id="GO:0044027">
    <property type="term" value="P:negative regulation of gene expression via chromosomal CpG island methylation"/>
    <property type="evidence" value="ECO:0007669"/>
    <property type="project" value="TreeGrafter"/>
</dbReference>
<accession>A0A6A5YZB1</accession>
<dbReference type="PANTHER" id="PTHR14140">
    <property type="entry name" value="E3 UBIQUITIN-PROTEIN LIGASE UHRF-RELATED"/>
    <property type="match status" value="1"/>
</dbReference>
<evidence type="ECO:0000256" key="3">
    <source>
        <dbReference type="SAM" id="MobiDB-lite"/>
    </source>
</evidence>